<keyword evidence="3" id="KW-1185">Reference proteome</keyword>
<dbReference type="Proteomes" id="UP000644610">
    <property type="component" value="Unassembled WGS sequence"/>
</dbReference>
<dbReference type="AlphaFoldDB" id="A0A8J3XNI1"/>
<name>A0A8J3XNI1_9ACTN</name>
<proteinExistence type="predicted"/>
<organism evidence="2 3">
    <name type="scientific">Planotetraspora silvatica</name>
    <dbReference type="NCBI Taxonomy" id="234614"/>
    <lineage>
        <taxon>Bacteria</taxon>
        <taxon>Bacillati</taxon>
        <taxon>Actinomycetota</taxon>
        <taxon>Actinomycetes</taxon>
        <taxon>Streptosporangiales</taxon>
        <taxon>Streptosporangiaceae</taxon>
        <taxon>Planotetraspora</taxon>
    </lineage>
</organism>
<feature type="signal peptide" evidence="1">
    <location>
        <begin position="1"/>
        <end position="25"/>
    </location>
</feature>
<comment type="caution">
    <text evidence="2">The sequence shown here is derived from an EMBL/GenBank/DDBJ whole genome shotgun (WGS) entry which is preliminary data.</text>
</comment>
<sequence>MFKKLLQVGAMLTIAAGLLVAPATAANAGAYGCTGTDVGSWPVYDEYGTVGDIHLYYDSSTGWNCAAAVKRTSYVFYGLATHIYITINNSAYDDNHVKNNFASDSGMYKYYAGPAKVYGKGMCIWLQAGIADVSGPNAQGNYITRYVNRVACG</sequence>
<evidence type="ECO:0000256" key="1">
    <source>
        <dbReference type="SAM" id="SignalP"/>
    </source>
</evidence>
<reference evidence="2" key="1">
    <citation type="submission" date="2021-01" db="EMBL/GenBank/DDBJ databases">
        <title>Whole genome shotgun sequence of Planotetraspora silvatica NBRC 100141.</title>
        <authorList>
            <person name="Komaki H."/>
            <person name="Tamura T."/>
        </authorList>
    </citation>
    <scope>NUCLEOTIDE SEQUENCE</scope>
    <source>
        <strain evidence="2">NBRC 100141</strain>
    </source>
</reference>
<gene>
    <name evidence="2" type="ORF">Psi02_50010</name>
</gene>
<dbReference type="PROSITE" id="PS51257">
    <property type="entry name" value="PROKAR_LIPOPROTEIN"/>
    <property type="match status" value="1"/>
</dbReference>
<feature type="chain" id="PRO_5035297324" description="Spore-associated protein A" evidence="1">
    <location>
        <begin position="26"/>
        <end position="153"/>
    </location>
</feature>
<dbReference type="RefSeq" id="WP_203978038.1">
    <property type="nucleotide sequence ID" value="NZ_BAAAKY010000026.1"/>
</dbReference>
<dbReference type="EMBL" id="BOOQ01000032">
    <property type="protein sequence ID" value="GII48577.1"/>
    <property type="molecule type" value="Genomic_DNA"/>
</dbReference>
<accession>A0A8J3XNI1</accession>
<protein>
    <recommendedName>
        <fullName evidence="4">Spore-associated protein A</fullName>
    </recommendedName>
</protein>
<keyword evidence="1" id="KW-0732">Signal</keyword>
<evidence type="ECO:0000313" key="2">
    <source>
        <dbReference type="EMBL" id="GII48577.1"/>
    </source>
</evidence>
<evidence type="ECO:0008006" key="4">
    <source>
        <dbReference type="Google" id="ProtNLM"/>
    </source>
</evidence>
<evidence type="ECO:0000313" key="3">
    <source>
        <dbReference type="Proteomes" id="UP000644610"/>
    </source>
</evidence>